<feature type="compositionally biased region" description="Gly residues" evidence="5">
    <location>
        <begin position="1"/>
        <end position="16"/>
    </location>
</feature>
<name>A0A2U1KVU1_ARTAN</name>
<evidence type="ECO:0000259" key="7">
    <source>
        <dbReference type="SMART" id="SM00645"/>
    </source>
</evidence>
<dbReference type="Gene3D" id="1.10.600.10">
    <property type="entry name" value="Farnesyl Diphosphate Synthase"/>
    <property type="match status" value="1"/>
</dbReference>
<dbReference type="InterPro" id="IPR025661">
    <property type="entry name" value="Pept_asp_AS"/>
</dbReference>
<dbReference type="InterPro" id="IPR038765">
    <property type="entry name" value="Papain-like_cys_pep_sf"/>
</dbReference>
<evidence type="ECO:0000256" key="2">
    <source>
        <dbReference type="ARBA" id="ARBA00008455"/>
    </source>
</evidence>
<dbReference type="Pfam" id="PF00348">
    <property type="entry name" value="polyprenyl_synt"/>
    <property type="match status" value="1"/>
</dbReference>
<dbReference type="STRING" id="35608.A0A2U1KVU1"/>
<dbReference type="InterPro" id="IPR039417">
    <property type="entry name" value="Peptidase_C1A_papain-like"/>
</dbReference>
<dbReference type="PROSITE" id="PS00639">
    <property type="entry name" value="THIOL_PROTEASE_HIS"/>
    <property type="match status" value="1"/>
</dbReference>
<comment type="similarity">
    <text evidence="1">Belongs to the FPP/GGPP synthase family.</text>
</comment>
<feature type="domain" description="Granulins" evidence="6">
    <location>
        <begin position="320"/>
        <end position="373"/>
    </location>
</feature>
<accession>A0A2U1KVU1</accession>
<evidence type="ECO:0000313" key="8">
    <source>
        <dbReference type="EMBL" id="PWA40871.1"/>
    </source>
</evidence>
<dbReference type="InterPro" id="IPR000118">
    <property type="entry name" value="Granulin"/>
</dbReference>
<dbReference type="InterPro" id="IPR000668">
    <property type="entry name" value="Peptidase_C1A_C"/>
</dbReference>
<evidence type="ECO:0000256" key="1">
    <source>
        <dbReference type="ARBA" id="ARBA00006706"/>
    </source>
</evidence>
<dbReference type="PANTHER" id="PTHR12411">
    <property type="entry name" value="CYSTEINE PROTEASE FAMILY C1-RELATED"/>
    <property type="match status" value="1"/>
</dbReference>
<evidence type="ECO:0000313" key="9">
    <source>
        <dbReference type="Proteomes" id="UP000245207"/>
    </source>
</evidence>
<keyword evidence="4" id="KW-1015">Disulfide bond</keyword>
<dbReference type="GO" id="GO:0008299">
    <property type="term" value="P:isoprenoid biosynthetic process"/>
    <property type="evidence" value="ECO:0007669"/>
    <property type="project" value="InterPro"/>
</dbReference>
<comment type="caution">
    <text evidence="8">The sequence shown here is derived from an EMBL/GenBank/DDBJ whole genome shotgun (WGS) entry which is preliminary data.</text>
</comment>
<proteinExistence type="inferred from homology"/>
<dbReference type="GO" id="GO:0008234">
    <property type="term" value="F:cysteine-type peptidase activity"/>
    <property type="evidence" value="ECO:0007669"/>
    <property type="project" value="UniProtKB-KW"/>
</dbReference>
<feature type="domain" description="Peptidase C1A papain C-terminal" evidence="7">
    <location>
        <begin position="95"/>
        <end position="316"/>
    </location>
</feature>
<protein>
    <submittedName>
        <fullName evidence="8">Thiol protease</fullName>
    </submittedName>
</protein>
<keyword evidence="3" id="KW-0378">Hydrolase</keyword>
<dbReference type="OrthoDB" id="826007at2759"/>
<evidence type="ECO:0000256" key="3">
    <source>
        <dbReference type="ARBA" id="ARBA00022807"/>
    </source>
</evidence>
<dbReference type="PROSITE" id="PS00640">
    <property type="entry name" value="THIOL_PROTEASE_ASN"/>
    <property type="match status" value="1"/>
</dbReference>
<comment type="similarity">
    <text evidence="2">Belongs to the peptidase C1 family.</text>
</comment>
<dbReference type="Gene3D" id="1.20.58.1980">
    <property type="match status" value="1"/>
</dbReference>
<dbReference type="InterPro" id="IPR000092">
    <property type="entry name" value="Polyprenyl_synt"/>
</dbReference>
<dbReference type="SMART" id="SM00277">
    <property type="entry name" value="GRAN"/>
    <property type="match status" value="1"/>
</dbReference>
<dbReference type="Proteomes" id="UP000245207">
    <property type="component" value="Unassembled WGS sequence"/>
</dbReference>
<dbReference type="InterPro" id="IPR037277">
    <property type="entry name" value="Granulin_sf"/>
</dbReference>
<keyword evidence="3" id="KW-0788">Thiol protease</keyword>
<sequence>MNSSGGSGSNYSGGSGSSSLLPPPPGMSSRGFYIAPEYASSGKLSEKSNESEASRTDDGWCESTLKKLRCASPLSLKVSLRSIREGRFQTLDQCLIREYRMSLQGTSGKISSDFLTGSIESANAIATGDLIRLSEQELVDCDTYDYGCDGGNMDTAYRWIIKNGGIDSEANYPYTSANGRDGKCDKTKTAKTVVSLDSYVEVESNEDAVFCAVASTPVTIGIQGSAYDFQLYTGLKLIPYEYVNQGVYNGQCSSSAYSIDHAVLIIGYGSQDGKDYWIVKNSWGTYWGMEGYILMERNTNIKNGVCGMYLEPVYPITAAPTPPADQTCCCILEFYNLCLIHGCCGYADAVCCKNSAACCPGDYLICDVKAGYCYKGLAFQLIDDLLDFTGTPSSLGKGSLSDIRHGIVTAPIIYSMEEFPELQSVAGNCAVIVKHLCFVQISPSSADLGETVCSLNFASRVRGVEHGPARKQTDATKLFKYKQLVIFFKIHSSNWDNNYYPTKWK</sequence>
<keyword evidence="8" id="KW-0645">Protease</keyword>
<gene>
    <name evidence="8" type="ORF">CTI12_AA550950</name>
</gene>
<evidence type="ECO:0000259" key="6">
    <source>
        <dbReference type="SMART" id="SM00277"/>
    </source>
</evidence>
<dbReference type="GO" id="GO:0006508">
    <property type="term" value="P:proteolysis"/>
    <property type="evidence" value="ECO:0007669"/>
    <property type="project" value="UniProtKB-KW"/>
</dbReference>
<reference evidence="8 9" key="1">
    <citation type="journal article" date="2018" name="Mol. Plant">
        <title>The genome of Artemisia annua provides insight into the evolution of Asteraceae family and artemisinin biosynthesis.</title>
        <authorList>
            <person name="Shen Q."/>
            <person name="Zhang L."/>
            <person name="Liao Z."/>
            <person name="Wang S."/>
            <person name="Yan T."/>
            <person name="Shi P."/>
            <person name="Liu M."/>
            <person name="Fu X."/>
            <person name="Pan Q."/>
            <person name="Wang Y."/>
            <person name="Lv Z."/>
            <person name="Lu X."/>
            <person name="Zhang F."/>
            <person name="Jiang W."/>
            <person name="Ma Y."/>
            <person name="Chen M."/>
            <person name="Hao X."/>
            <person name="Li L."/>
            <person name="Tang Y."/>
            <person name="Lv G."/>
            <person name="Zhou Y."/>
            <person name="Sun X."/>
            <person name="Brodelius P.E."/>
            <person name="Rose J.K.C."/>
            <person name="Tang K."/>
        </authorList>
    </citation>
    <scope>NUCLEOTIDE SEQUENCE [LARGE SCALE GENOMIC DNA]</scope>
    <source>
        <strain evidence="9">cv. Huhao1</strain>
        <tissue evidence="8">Leaf</tissue>
    </source>
</reference>
<dbReference type="Gene3D" id="3.90.70.10">
    <property type="entry name" value="Cysteine proteinases"/>
    <property type="match status" value="1"/>
</dbReference>
<dbReference type="InterPro" id="IPR025660">
    <property type="entry name" value="Pept_his_AS"/>
</dbReference>
<dbReference type="SUPFAM" id="SSF48576">
    <property type="entry name" value="Terpenoid synthases"/>
    <property type="match status" value="1"/>
</dbReference>
<evidence type="ECO:0000256" key="5">
    <source>
        <dbReference type="SAM" id="MobiDB-lite"/>
    </source>
</evidence>
<evidence type="ECO:0000256" key="4">
    <source>
        <dbReference type="ARBA" id="ARBA00023157"/>
    </source>
</evidence>
<dbReference type="AlphaFoldDB" id="A0A2U1KVU1"/>
<dbReference type="InterPro" id="IPR008949">
    <property type="entry name" value="Isoprenoid_synthase_dom_sf"/>
</dbReference>
<dbReference type="EMBL" id="PKPP01013485">
    <property type="protein sequence ID" value="PWA40871.1"/>
    <property type="molecule type" value="Genomic_DNA"/>
</dbReference>
<dbReference type="SUPFAM" id="SSF54001">
    <property type="entry name" value="Cysteine proteinases"/>
    <property type="match status" value="1"/>
</dbReference>
<keyword evidence="9" id="KW-1185">Reference proteome</keyword>
<dbReference type="Pfam" id="PF00112">
    <property type="entry name" value="Peptidase_C1"/>
    <property type="match status" value="1"/>
</dbReference>
<organism evidence="8 9">
    <name type="scientific">Artemisia annua</name>
    <name type="common">Sweet wormwood</name>
    <dbReference type="NCBI Taxonomy" id="35608"/>
    <lineage>
        <taxon>Eukaryota</taxon>
        <taxon>Viridiplantae</taxon>
        <taxon>Streptophyta</taxon>
        <taxon>Embryophyta</taxon>
        <taxon>Tracheophyta</taxon>
        <taxon>Spermatophyta</taxon>
        <taxon>Magnoliopsida</taxon>
        <taxon>eudicotyledons</taxon>
        <taxon>Gunneridae</taxon>
        <taxon>Pentapetalae</taxon>
        <taxon>asterids</taxon>
        <taxon>campanulids</taxon>
        <taxon>Asterales</taxon>
        <taxon>Asteraceae</taxon>
        <taxon>Asteroideae</taxon>
        <taxon>Anthemideae</taxon>
        <taxon>Artemisiinae</taxon>
        <taxon>Artemisia</taxon>
    </lineage>
</organism>
<dbReference type="CDD" id="cd02248">
    <property type="entry name" value="Peptidase_C1A"/>
    <property type="match status" value="1"/>
</dbReference>
<dbReference type="InterPro" id="IPR013128">
    <property type="entry name" value="Peptidase_C1A"/>
</dbReference>
<dbReference type="GO" id="GO:0004659">
    <property type="term" value="F:prenyltransferase activity"/>
    <property type="evidence" value="ECO:0007669"/>
    <property type="project" value="InterPro"/>
</dbReference>
<feature type="region of interest" description="Disordered" evidence="5">
    <location>
        <begin position="1"/>
        <end position="32"/>
    </location>
</feature>
<dbReference type="SMART" id="SM00645">
    <property type="entry name" value="Pept_C1"/>
    <property type="match status" value="1"/>
</dbReference>
<dbReference type="Gene3D" id="2.10.25.160">
    <property type="entry name" value="Granulin"/>
    <property type="match status" value="1"/>
</dbReference>